<sequence length="177" mass="20636">MKFDHTPSSDNESAFAYVDRSLEILGKTLEIQNEKIHVTAEGYMDSISAHFRRVEPEFKQQLKKMNNRINQVITSLNGVIAFLSKWEEHSKTQKEDILHQIENNDARRHNSQLGRVHGQIRRIKVLEKDVRITKHLIHAQEASRLGSSRWVFHPDMPKHIEDVHLLTQRAKGIHDPL</sequence>
<dbReference type="Proteomes" id="UP000664521">
    <property type="component" value="Unassembled WGS sequence"/>
</dbReference>
<proteinExistence type="predicted"/>
<gene>
    <name evidence="1" type="ORF">HETSPECPRED_003273</name>
</gene>
<dbReference type="EMBL" id="CAJPDS010000002">
    <property type="protein sequence ID" value="CAF9903966.1"/>
    <property type="molecule type" value="Genomic_DNA"/>
</dbReference>
<dbReference type="AlphaFoldDB" id="A0A8H3EJ90"/>
<accession>A0A8H3EJ90</accession>
<comment type="caution">
    <text evidence="1">The sequence shown here is derived from an EMBL/GenBank/DDBJ whole genome shotgun (WGS) entry which is preliminary data.</text>
</comment>
<evidence type="ECO:0000313" key="2">
    <source>
        <dbReference type="Proteomes" id="UP000664521"/>
    </source>
</evidence>
<name>A0A8H3EJ90_9LECA</name>
<keyword evidence="2" id="KW-1185">Reference proteome</keyword>
<protein>
    <submittedName>
        <fullName evidence="1">Uncharacterized protein</fullName>
    </submittedName>
</protein>
<evidence type="ECO:0000313" key="1">
    <source>
        <dbReference type="EMBL" id="CAF9903966.1"/>
    </source>
</evidence>
<reference evidence="1" key="1">
    <citation type="submission" date="2021-03" db="EMBL/GenBank/DDBJ databases">
        <authorList>
            <person name="Tagirdzhanova G."/>
        </authorList>
    </citation>
    <scope>NUCLEOTIDE SEQUENCE</scope>
</reference>
<organism evidence="1 2">
    <name type="scientific">Heterodermia speciosa</name>
    <dbReference type="NCBI Taxonomy" id="116794"/>
    <lineage>
        <taxon>Eukaryota</taxon>
        <taxon>Fungi</taxon>
        <taxon>Dikarya</taxon>
        <taxon>Ascomycota</taxon>
        <taxon>Pezizomycotina</taxon>
        <taxon>Lecanoromycetes</taxon>
        <taxon>OSLEUM clade</taxon>
        <taxon>Lecanoromycetidae</taxon>
        <taxon>Caliciales</taxon>
        <taxon>Physciaceae</taxon>
        <taxon>Heterodermia</taxon>
    </lineage>
</organism>